<comment type="similarity">
    <text evidence="4 11">Belongs to the TPP enzyme family.</text>
</comment>
<keyword evidence="17" id="KW-1185">Reference proteome</keyword>
<evidence type="ECO:0000259" key="13">
    <source>
        <dbReference type="Pfam" id="PF02775"/>
    </source>
</evidence>
<dbReference type="CDD" id="cd07038">
    <property type="entry name" value="TPP_PYR_PDC_IPDC_like"/>
    <property type="match status" value="1"/>
</dbReference>
<comment type="function">
    <text evidence="3">Decarboxylates branched-chain and aromatic alpha-keto acids to aldehydes.</text>
</comment>
<protein>
    <recommendedName>
        <fullName evidence="5">Alpha-keto-acid decarboxylase</fullName>
    </recommendedName>
</protein>
<keyword evidence="7" id="KW-0210">Decarboxylase</keyword>
<dbReference type="PANTHER" id="PTHR43452">
    <property type="entry name" value="PYRUVATE DECARBOXYLASE"/>
    <property type="match status" value="1"/>
</dbReference>
<evidence type="ECO:0000313" key="16">
    <source>
        <dbReference type="EMBL" id="WAH39429.1"/>
    </source>
</evidence>
<evidence type="ECO:0000256" key="7">
    <source>
        <dbReference type="ARBA" id="ARBA00022793"/>
    </source>
</evidence>
<evidence type="ECO:0000259" key="14">
    <source>
        <dbReference type="Pfam" id="PF02776"/>
    </source>
</evidence>
<dbReference type="InterPro" id="IPR029061">
    <property type="entry name" value="THDP-binding"/>
</dbReference>
<dbReference type="SUPFAM" id="SSF52518">
    <property type="entry name" value="Thiamin diphosphate-binding fold (THDP-binding)"/>
    <property type="match status" value="2"/>
</dbReference>
<proteinExistence type="inferred from homology"/>
<dbReference type="Gene3D" id="3.40.50.1220">
    <property type="entry name" value="TPP-binding domain"/>
    <property type="match status" value="1"/>
</dbReference>
<dbReference type="Pfam" id="PF02776">
    <property type="entry name" value="TPP_enzyme_N"/>
    <property type="match status" value="1"/>
</dbReference>
<dbReference type="InterPro" id="IPR012001">
    <property type="entry name" value="Thiamin_PyroP_enz_TPP-bd_dom"/>
</dbReference>
<evidence type="ECO:0000256" key="11">
    <source>
        <dbReference type="RuleBase" id="RU362132"/>
    </source>
</evidence>
<dbReference type="InterPro" id="IPR047214">
    <property type="entry name" value="TPP_PDC_IPDC"/>
</dbReference>
<geneLocation type="plasmid" evidence="16 17">
    <name>unnamed1</name>
</geneLocation>
<dbReference type="InterPro" id="IPR012000">
    <property type="entry name" value="Thiamin_PyroP_enz_cen_dom"/>
</dbReference>
<accession>A0ABY6Z0J5</accession>
<comment type="cofactor">
    <cofactor evidence="2">
        <name>thiamine diphosphate</name>
        <dbReference type="ChEBI" id="CHEBI:58937"/>
    </cofactor>
</comment>
<dbReference type="Proteomes" id="UP001164803">
    <property type="component" value="Chromosome"/>
</dbReference>
<dbReference type="InterPro" id="IPR012110">
    <property type="entry name" value="PDC/IPDC-like"/>
</dbReference>
<dbReference type="SUPFAM" id="SSF52467">
    <property type="entry name" value="DHS-like NAD/FAD-binding domain"/>
    <property type="match status" value="1"/>
</dbReference>
<feature type="domain" description="Thiamine pyrophosphate enzyme central" evidence="12">
    <location>
        <begin position="214"/>
        <end position="328"/>
    </location>
</feature>
<evidence type="ECO:0000259" key="12">
    <source>
        <dbReference type="Pfam" id="PF00205"/>
    </source>
</evidence>
<keyword evidence="9 11" id="KW-0786">Thiamine pyrophosphate</keyword>
<evidence type="ECO:0000256" key="2">
    <source>
        <dbReference type="ARBA" id="ARBA00001964"/>
    </source>
</evidence>
<evidence type="ECO:0000256" key="1">
    <source>
        <dbReference type="ARBA" id="ARBA00001920"/>
    </source>
</evidence>
<keyword evidence="6" id="KW-0479">Metal-binding</keyword>
<dbReference type="Proteomes" id="UP001164803">
    <property type="component" value="Plasmid unnamed1"/>
</dbReference>
<sequence>MENMMAVSGSGSQSGTTQKTLGQYLFDCLKLEGITEIFGVPGDYNFTLLDTLERYNGIRFINGRNELNSGYAADGYARIKGIAALITTFGVGELSACNAIAGANSENVPMIHIVGAPPEKDQTEHKLMHHTLMDGNFNVFRTVYEQITAYTAVLTPENAEIVIPTAIRIAKEKKKPVYLVVADDLVTKPINIRKEPEPTRPTSNLKTLQAAADHVRQLLERAHRPVILVDLKTMRFGLQTAVRQLADAMNVPVVTMMSGKGAFDETHPNYIGMYEGAFGSSLVQKTVENADCVIAVGMVWSDINTATFTAKLNPLVTVNIQPDMVKVAEAEYSNVLAADMLLAVQKLGYRGQGVRGNVSFPYDQITGSVDQPLNAADYYPRFQQMLKEGDIVIAETGSFYYGMAQVRLPRNVTYIAQGGWQSIGYATPSAYGASIAAPDRRVLLFTGDGSLQLAAQEISSMLYYGCKPIILVLNNDGYTIEKYLNVKTEIKDQRYNQIPRWSYTKLAEVFGGDAFTMTVRTNGELDRALTQAEKEHAGRLCIIEMIASDPMDAPEYMVRMRSYMEKQQSQK</sequence>
<comment type="cofactor">
    <cofactor evidence="1">
        <name>a metal cation</name>
        <dbReference type="ChEBI" id="CHEBI:25213"/>
    </cofactor>
</comment>
<dbReference type="InterPro" id="IPR029035">
    <property type="entry name" value="DHS-like_NAD/FAD-binding_dom"/>
</dbReference>
<evidence type="ECO:0000313" key="17">
    <source>
        <dbReference type="Proteomes" id="UP001164803"/>
    </source>
</evidence>
<evidence type="ECO:0000256" key="4">
    <source>
        <dbReference type="ARBA" id="ARBA00007812"/>
    </source>
</evidence>
<dbReference type="PANTHER" id="PTHR43452:SF30">
    <property type="entry name" value="PYRUVATE DECARBOXYLASE ISOZYME 1-RELATED"/>
    <property type="match status" value="1"/>
</dbReference>
<feature type="domain" description="Thiamine pyrophosphate enzyme N-terminal TPP-binding" evidence="14">
    <location>
        <begin position="20"/>
        <end position="128"/>
    </location>
</feature>
<dbReference type="CDD" id="cd02005">
    <property type="entry name" value="TPP_PDC_IPDC"/>
    <property type="match status" value="1"/>
</dbReference>
<keyword evidence="10" id="KW-0456">Lyase</keyword>
<keyword evidence="8" id="KW-0460">Magnesium</keyword>
<dbReference type="PIRSF" id="PIRSF036565">
    <property type="entry name" value="Pyruvt_ip_decrb"/>
    <property type="match status" value="1"/>
</dbReference>
<evidence type="ECO:0000313" key="15">
    <source>
        <dbReference type="EMBL" id="WAH36249.1"/>
    </source>
</evidence>
<name>A0ABY6Z0J5_9BACL</name>
<evidence type="ECO:0000256" key="6">
    <source>
        <dbReference type="ARBA" id="ARBA00022723"/>
    </source>
</evidence>
<feature type="domain" description="Thiamine pyrophosphate enzyme TPP-binding" evidence="13">
    <location>
        <begin position="397"/>
        <end position="538"/>
    </location>
</feature>
<organism evidence="15 17">
    <name type="scientific">Alicyclobacillus dauci</name>
    <dbReference type="NCBI Taxonomy" id="1475485"/>
    <lineage>
        <taxon>Bacteria</taxon>
        <taxon>Bacillati</taxon>
        <taxon>Bacillota</taxon>
        <taxon>Bacilli</taxon>
        <taxon>Bacillales</taxon>
        <taxon>Alicyclobacillaceae</taxon>
        <taxon>Alicyclobacillus</taxon>
    </lineage>
</organism>
<dbReference type="EMBL" id="CP104064">
    <property type="protein sequence ID" value="WAH36249.1"/>
    <property type="molecule type" value="Genomic_DNA"/>
</dbReference>
<dbReference type="Pfam" id="PF02775">
    <property type="entry name" value="TPP_enzyme_C"/>
    <property type="match status" value="1"/>
</dbReference>
<gene>
    <name evidence="15" type="ORF">NZD86_18725</name>
    <name evidence="16" type="ORF">NZD86_23295</name>
</gene>
<evidence type="ECO:0000256" key="3">
    <source>
        <dbReference type="ARBA" id="ARBA00002938"/>
    </source>
</evidence>
<reference evidence="15" key="1">
    <citation type="submission" date="2022-08" db="EMBL/GenBank/DDBJ databases">
        <title>Alicyclobacillus dauci DSM2870, complete genome.</title>
        <authorList>
            <person name="Wang Q."/>
            <person name="Cai R."/>
            <person name="Wang Z."/>
        </authorList>
    </citation>
    <scope>NUCLEOTIDE SEQUENCE</scope>
    <source>
        <strain evidence="15">DSM 28700</strain>
        <plasmid evidence="16">unnamed1</plasmid>
    </source>
</reference>
<keyword evidence="16" id="KW-0614">Plasmid</keyword>
<evidence type="ECO:0000256" key="10">
    <source>
        <dbReference type="ARBA" id="ARBA00023239"/>
    </source>
</evidence>
<dbReference type="InterPro" id="IPR047213">
    <property type="entry name" value="TPP_PYR_PDC_IPDC-like"/>
</dbReference>
<dbReference type="RefSeq" id="WP_268043572.1">
    <property type="nucleotide sequence ID" value="NZ_CP104064.1"/>
</dbReference>
<dbReference type="EMBL" id="CP104065">
    <property type="protein sequence ID" value="WAH39429.1"/>
    <property type="molecule type" value="Genomic_DNA"/>
</dbReference>
<dbReference type="Gene3D" id="3.40.50.970">
    <property type="match status" value="2"/>
</dbReference>
<evidence type="ECO:0000256" key="5">
    <source>
        <dbReference type="ARBA" id="ARBA00020054"/>
    </source>
</evidence>
<dbReference type="InterPro" id="IPR011766">
    <property type="entry name" value="TPP_enzyme_TPP-bd"/>
</dbReference>
<evidence type="ECO:0000256" key="8">
    <source>
        <dbReference type="ARBA" id="ARBA00022842"/>
    </source>
</evidence>
<evidence type="ECO:0000256" key="9">
    <source>
        <dbReference type="ARBA" id="ARBA00023052"/>
    </source>
</evidence>
<dbReference type="Pfam" id="PF00205">
    <property type="entry name" value="TPP_enzyme_M"/>
    <property type="match status" value="1"/>
</dbReference>